<evidence type="ECO:0000313" key="4">
    <source>
        <dbReference type="Proteomes" id="UP000468388"/>
    </source>
</evidence>
<sequence>MKSLILSTILLFSSFSSTGHLSPLLNLYLDIKDALVNSDAATAATKAAEFAKVVNAVDINSLTAEEQAAFKPLQQKLSADAESIAKTTDLSGQRVAFKAFSDHMYALSKAVKLSDESLYQQYCPMKKSYWLSKDAAIKNPYYGKQMLTCGKVSDTL</sequence>
<name>A0A6N8J3L4_9BACT</name>
<feature type="signal peptide" evidence="1">
    <location>
        <begin position="1"/>
        <end position="18"/>
    </location>
</feature>
<dbReference type="EMBL" id="WRXO01000001">
    <property type="protein sequence ID" value="MVT39805.1"/>
    <property type="molecule type" value="Genomic_DNA"/>
</dbReference>
<keyword evidence="4" id="KW-1185">Reference proteome</keyword>
<gene>
    <name evidence="3" type="ORF">GO495_04360</name>
</gene>
<feature type="chain" id="PRO_5027032664" evidence="1">
    <location>
        <begin position="19"/>
        <end position="156"/>
    </location>
</feature>
<evidence type="ECO:0000259" key="2">
    <source>
        <dbReference type="Pfam" id="PF11827"/>
    </source>
</evidence>
<reference evidence="3 4" key="1">
    <citation type="submission" date="2019-12" db="EMBL/GenBank/DDBJ databases">
        <title>The draft genomic sequence of strain Chitinophaga oryziterrae JCM 16595.</title>
        <authorList>
            <person name="Zhang X."/>
        </authorList>
    </citation>
    <scope>NUCLEOTIDE SEQUENCE [LARGE SCALE GENOMIC DNA]</scope>
    <source>
        <strain evidence="3 4">JCM 16595</strain>
    </source>
</reference>
<dbReference type="Proteomes" id="UP000468388">
    <property type="component" value="Unassembled WGS sequence"/>
</dbReference>
<dbReference type="RefSeq" id="WP_157298452.1">
    <property type="nucleotide sequence ID" value="NZ_BAAAZB010000005.1"/>
</dbReference>
<comment type="caution">
    <text evidence="3">The sequence shown here is derived from an EMBL/GenBank/DDBJ whole genome shotgun (WGS) entry which is preliminary data.</text>
</comment>
<proteinExistence type="predicted"/>
<evidence type="ECO:0000256" key="1">
    <source>
        <dbReference type="SAM" id="SignalP"/>
    </source>
</evidence>
<dbReference type="AlphaFoldDB" id="A0A6N8J3L4"/>
<organism evidence="3 4">
    <name type="scientific">Chitinophaga oryziterrae</name>
    <dbReference type="NCBI Taxonomy" id="1031224"/>
    <lineage>
        <taxon>Bacteria</taxon>
        <taxon>Pseudomonadati</taxon>
        <taxon>Bacteroidota</taxon>
        <taxon>Chitinophagia</taxon>
        <taxon>Chitinophagales</taxon>
        <taxon>Chitinophagaceae</taxon>
        <taxon>Chitinophaga</taxon>
    </lineage>
</organism>
<keyword evidence="1" id="KW-0732">Signal</keyword>
<accession>A0A6N8J3L4</accession>
<protein>
    <submittedName>
        <fullName evidence="3">DUF3347 domain-containing protein</fullName>
    </submittedName>
</protein>
<dbReference type="Pfam" id="PF11827">
    <property type="entry name" value="DUF3347"/>
    <property type="match status" value="1"/>
</dbReference>
<evidence type="ECO:0000313" key="3">
    <source>
        <dbReference type="EMBL" id="MVT39805.1"/>
    </source>
</evidence>
<dbReference type="InterPro" id="IPR021782">
    <property type="entry name" value="DUF3347"/>
</dbReference>
<dbReference type="OrthoDB" id="5513217at2"/>
<feature type="domain" description="DUF3347" evidence="2">
    <location>
        <begin position="25"/>
        <end position="114"/>
    </location>
</feature>